<evidence type="ECO:0000256" key="8">
    <source>
        <dbReference type="ARBA" id="ARBA00022692"/>
    </source>
</evidence>
<dbReference type="GO" id="GO:0003954">
    <property type="term" value="F:NADH dehydrogenase activity"/>
    <property type="evidence" value="ECO:0007669"/>
    <property type="project" value="TreeGrafter"/>
</dbReference>
<evidence type="ECO:0000259" key="19">
    <source>
        <dbReference type="Pfam" id="PF01059"/>
    </source>
</evidence>
<dbReference type="PANTHER" id="PTHR43507:SF20">
    <property type="entry name" value="NADH-UBIQUINONE OXIDOREDUCTASE CHAIN 4"/>
    <property type="match status" value="1"/>
</dbReference>
<evidence type="ECO:0000256" key="6">
    <source>
        <dbReference type="ARBA" id="ARBA00022448"/>
    </source>
</evidence>
<proteinExistence type="inferred from homology"/>
<dbReference type="PANTHER" id="PTHR43507">
    <property type="entry name" value="NADH-UBIQUINONE OXIDOREDUCTASE CHAIN 4"/>
    <property type="match status" value="1"/>
</dbReference>
<dbReference type="Pfam" id="PF00361">
    <property type="entry name" value="Proton_antipo_M"/>
    <property type="match status" value="1"/>
</dbReference>
<evidence type="ECO:0000256" key="13">
    <source>
        <dbReference type="ARBA" id="ARBA00023075"/>
    </source>
</evidence>
<keyword evidence="6 17" id="KW-0813">Transport</keyword>
<keyword evidence="13 17" id="KW-0830">Ubiquinone</keyword>
<dbReference type="AlphaFoldDB" id="A0A1W6Q5Q5"/>
<protein>
    <recommendedName>
        <fullName evidence="5 17">NADH-ubiquinone oxidoreductase chain 4</fullName>
        <ecNumber evidence="4 17">7.1.1.2</ecNumber>
    </recommendedName>
</protein>
<evidence type="ECO:0000256" key="5">
    <source>
        <dbReference type="ARBA" id="ARBA00021006"/>
    </source>
</evidence>
<feature type="transmembrane region" description="Helical" evidence="17">
    <location>
        <begin position="228"/>
        <end position="249"/>
    </location>
</feature>
<comment type="similarity">
    <text evidence="3 17">Belongs to the complex I subunit 4 family.</text>
</comment>
<keyword evidence="10 17" id="KW-0249">Electron transport</keyword>
<comment type="function">
    <text evidence="1">Core subunit of the mitochondrial membrane respiratory chain NADH dehydrogenase (Complex I) that is believed to belong to the minimal assembly required for catalysis. Complex I functions in the transfer of electrons from NADH to the respiratory chain. The immediate electron acceptor for the enzyme is believed to be ubiquinone.</text>
</comment>
<evidence type="ECO:0000256" key="9">
    <source>
        <dbReference type="ARBA" id="ARBA00022967"/>
    </source>
</evidence>
<keyword evidence="11 17" id="KW-1133">Transmembrane helix</keyword>
<evidence type="ECO:0000256" key="4">
    <source>
        <dbReference type="ARBA" id="ARBA00012944"/>
    </source>
</evidence>
<dbReference type="Pfam" id="PF01059">
    <property type="entry name" value="Oxidored_q5_N"/>
    <property type="match status" value="1"/>
</dbReference>
<keyword evidence="12 17" id="KW-0520">NAD</keyword>
<dbReference type="InterPro" id="IPR001750">
    <property type="entry name" value="ND/Mrp_TM"/>
</dbReference>
<feature type="domain" description="NADH:quinone oxidoreductase/Mrp antiporter transmembrane" evidence="18">
    <location>
        <begin position="119"/>
        <end position="406"/>
    </location>
</feature>
<name>A0A1W6Q5Q5_9HYME</name>
<evidence type="ECO:0000256" key="7">
    <source>
        <dbReference type="ARBA" id="ARBA00022660"/>
    </source>
</evidence>
<feature type="transmembrane region" description="Helical" evidence="17">
    <location>
        <begin position="156"/>
        <end position="178"/>
    </location>
</feature>
<evidence type="ECO:0000259" key="18">
    <source>
        <dbReference type="Pfam" id="PF00361"/>
    </source>
</evidence>
<evidence type="ECO:0000256" key="1">
    <source>
        <dbReference type="ARBA" id="ARBA00003257"/>
    </source>
</evidence>
<accession>A0A1W6Q5Q5</accession>
<evidence type="ECO:0000256" key="10">
    <source>
        <dbReference type="ARBA" id="ARBA00022982"/>
    </source>
</evidence>
<organism evidence="20">
    <name type="scientific">Janus compressus</name>
    <dbReference type="NCBI Taxonomy" id="1385266"/>
    <lineage>
        <taxon>Eukaryota</taxon>
        <taxon>Metazoa</taxon>
        <taxon>Ecdysozoa</taxon>
        <taxon>Arthropoda</taxon>
        <taxon>Hexapoda</taxon>
        <taxon>Insecta</taxon>
        <taxon>Pterygota</taxon>
        <taxon>Neoptera</taxon>
        <taxon>Endopterygota</taxon>
        <taxon>Hymenoptera</taxon>
        <taxon>Cephoidea</taxon>
        <taxon>Cephidae</taxon>
        <taxon>Janus</taxon>
    </lineage>
</organism>
<feature type="transmembrane region" description="Helical" evidence="17">
    <location>
        <begin position="69"/>
        <end position="89"/>
    </location>
</feature>
<keyword evidence="9" id="KW-1278">Translocase</keyword>
<feature type="transmembrane region" description="Helical" evidence="17">
    <location>
        <begin position="198"/>
        <end position="221"/>
    </location>
</feature>
<feature type="transmembrane region" description="Helical" evidence="17">
    <location>
        <begin position="261"/>
        <end position="279"/>
    </location>
</feature>
<reference evidence="20" key="1">
    <citation type="submission" date="2016-09" db="EMBL/GenBank/DDBJ databases">
        <title>The phylogeny and evolutionary history of the subfamily Cephinae (Hymenoptera: Cephidae) inferred from mitogenomes.</title>
        <authorList>
            <person name="Korkmaz E.M."/>
            <person name="Dogan O."/>
            <person name="Durel B.S."/>
            <person name="Budak M."/>
            <person name="Basibuyuk H.H."/>
        </authorList>
    </citation>
    <scope>NUCLEOTIDE SEQUENCE</scope>
</reference>
<geneLocation type="mitochondrion" evidence="20"/>
<dbReference type="GO" id="GO:0008137">
    <property type="term" value="F:NADH dehydrogenase (ubiquinone) activity"/>
    <property type="evidence" value="ECO:0007669"/>
    <property type="project" value="UniProtKB-UniRule"/>
</dbReference>
<gene>
    <name evidence="20" type="primary">ND4</name>
</gene>
<dbReference type="EMBL" id="KX907844">
    <property type="protein sequence ID" value="ARO34927.1"/>
    <property type="molecule type" value="Genomic_DNA"/>
</dbReference>
<comment type="subcellular location">
    <subcellularLocation>
        <location evidence="2 17">Mitochondrion membrane</location>
        <topology evidence="2 17">Multi-pass membrane protein</topology>
    </subcellularLocation>
</comment>
<evidence type="ECO:0000256" key="12">
    <source>
        <dbReference type="ARBA" id="ARBA00023027"/>
    </source>
</evidence>
<evidence type="ECO:0000256" key="11">
    <source>
        <dbReference type="ARBA" id="ARBA00022989"/>
    </source>
</evidence>
<keyword evidence="7 17" id="KW-0679">Respiratory chain</keyword>
<evidence type="ECO:0000256" key="2">
    <source>
        <dbReference type="ARBA" id="ARBA00004225"/>
    </source>
</evidence>
<dbReference type="PRINTS" id="PR01437">
    <property type="entry name" value="NUOXDRDTASE4"/>
</dbReference>
<feature type="transmembrane region" description="Helical" evidence="17">
    <location>
        <begin position="318"/>
        <end position="339"/>
    </location>
</feature>
<evidence type="ECO:0000256" key="15">
    <source>
        <dbReference type="ARBA" id="ARBA00023136"/>
    </source>
</evidence>
<feature type="transmembrane region" description="Helical" evidence="17">
    <location>
        <begin position="122"/>
        <end position="144"/>
    </location>
</feature>
<dbReference type="GO" id="GO:0048039">
    <property type="term" value="F:ubiquinone binding"/>
    <property type="evidence" value="ECO:0007669"/>
    <property type="project" value="TreeGrafter"/>
</dbReference>
<dbReference type="EC" id="7.1.1.2" evidence="4 17"/>
<evidence type="ECO:0000256" key="17">
    <source>
        <dbReference type="RuleBase" id="RU003297"/>
    </source>
</evidence>
<comment type="function">
    <text evidence="17">Core subunit of the mitochondrial membrane respiratory chain NADH dehydrogenase (Complex I) which catalyzes electron transfer from NADH through the respiratory chain, using ubiquinone as an electron acceptor. Essential for the catalytic activity and assembly of complex I.</text>
</comment>
<keyword evidence="8 17" id="KW-0812">Transmembrane</keyword>
<feature type="transmembrane region" description="Helical" evidence="17">
    <location>
        <begin position="96"/>
        <end position="116"/>
    </location>
</feature>
<feature type="transmembrane region" description="Helical" evidence="17">
    <location>
        <begin position="6"/>
        <end position="22"/>
    </location>
</feature>
<dbReference type="InterPro" id="IPR000260">
    <property type="entry name" value="NADH4_N"/>
</dbReference>
<evidence type="ECO:0000256" key="14">
    <source>
        <dbReference type="ARBA" id="ARBA00023128"/>
    </source>
</evidence>
<feature type="domain" description="NADH:ubiquinone oxidoreductase chain 4 N-terminal" evidence="19">
    <location>
        <begin position="1"/>
        <end position="114"/>
    </location>
</feature>
<keyword evidence="14 17" id="KW-0496">Mitochondrion</keyword>
<feature type="transmembrane region" description="Helical" evidence="17">
    <location>
        <begin position="291"/>
        <end position="312"/>
    </location>
</feature>
<comment type="catalytic activity">
    <reaction evidence="16 17">
        <text>a ubiquinone + NADH + 5 H(+)(in) = a ubiquinol + NAD(+) + 4 H(+)(out)</text>
        <dbReference type="Rhea" id="RHEA:29091"/>
        <dbReference type="Rhea" id="RHEA-COMP:9565"/>
        <dbReference type="Rhea" id="RHEA-COMP:9566"/>
        <dbReference type="ChEBI" id="CHEBI:15378"/>
        <dbReference type="ChEBI" id="CHEBI:16389"/>
        <dbReference type="ChEBI" id="CHEBI:17976"/>
        <dbReference type="ChEBI" id="CHEBI:57540"/>
        <dbReference type="ChEBI" id="CHEBI:57945"/>
        <dbReference type="EC" id="7.1.1.2"/>
    </reaction>
</comment>
<sequence length="459" mass="53635">MMKYIIFLLLMMSIFMVMWSYVKGMMFNIIFQNLLLIMVIIYFFEFSYLNFNFFDNFFVGGYLYGLDYFSFWMIMLSLWIVILMMLASMKIVKLKLFTSLFMMNMMSMLLFLILSFSSLNYLIFYFFFEVSLIPTLFLILGWGYQVERIRAGMYMMMYTLFFSLPFLFMLIFVSYNYYSLDIIFLQSNLILISGGMVSMYYCLMINVFLVKLPMFFFHLWLPKAHVEAPVAGSMILAGVMLKLGGYGIYRVIFLFENDFCSVNWMITLFSLVGGVYMSLICMRQLDMKALVAYSSVVHMSLVIGGLFSMNLIGVQGALLMMIAHGLCSSGLFCLVNMFYERSMSRSLIVNKGMLIYSPSMMLLWFFLCVGNMSAPPSLNLLSEILLLISLISWMKNLFILLIFLLFFSGCYSLYLFSYVCYGESLNLFSFTMFSVREYILIMLHLIPLNLLILKVDFIF</sequence>
<dbReference type="GO" id="GO:0031966">
    <property type="term" value="C:mitochondrial membrane"/>
    <property type="evidence" value="ECO:0007669"/>
    <property type="project" value="UniProtKB-SubCell"/>
</dbReference>
<evidence type="ECO:0000256" key="3">
    <source>
        <dbReference type="ARBA" id="ARBA00009025"/>
    </source>
</evidence>
<evidence type="ECO:0000256" key="16">
    <source>
        <dbReference type="ARBA" id="ARBA00049551"/>
    </source>
</evidence>
<dbReference type="GO" id="GO:0015990">
    <property type="term" value="P:electron transport coupled proton transport"/>
    <property type="evidence" value="ECO:0007669"/>
    <property type="project" value="TreeGrafter"/>
</dbReference>
<feature type="transmembrane region" description="Helical" evidence="17">
    <location>
        <begin position="29"/>
        <end position="49"/>
    </location>
</feature>
<feature type="transmembrane region" description="Helical" evidence="17">
    <location>
        <begin position="348"/>
        <end position="367"/>
    </location>
</feature>
<evidence type="ECO:0000313" key="20">
    <source>
        <dbReference type="EMBL" id="ARO34927.1"/>
    </source>
</evidence>
<dbReference type="InterPro" id="IPR003918">
    <property type="entry name" value="NADH_UbQ_OxRdtase"/>
</dbReference>
<dbReference type="GO" id="GO:0042773">
    <property type="term" value="P:ATP synthesis coupled electron transport"/>
    <property type="evidence" value="ECO:0007669"/>
    <property type="project" value="InterPro"/>
</dbReference>
<keyword evidence="15 17" id="KW-0472">Membrane</keyword>